<reference evidence="1 2" key="1">
    <citation type="submission" date="2019-05" db="EMBL/GenBank/DDBJ databases">
        <title>Another draft genome of Portunus trituberculatus and its Hox gene families provides insights of decapod evolution.</title>
        <authorList>
            <person name="Jeong J.-H."/>
            <person name="Song I."/>
            <person name="Kim S."/>
            <person name="Choi T."/>
            <person name="Kim D."/>
            <person name="Ryu S."/>
            <person name="Kim W."/>
        </authorList>
    </citation>
    <scope>NUCLEOTIDE SEQUENCE [LARGE SCALE GENOMIC DNA]</scope>
    <source>
        <tissue evidence="1">Muscle</tissue>
    </source>
</reference>
<keyword evidence="2" id="KW-1185">Reference proteome</keyword>
<sequence length="146" mass="17030">MEEEFGWMREMTAGILENQDQLFAENEELKVIYKALKTCTLDPRNNGPPINGFRKLRTNSGVRFNLQTNIKMRTIVRSWQIIVRYVVGRSRHQLLATTFNLQSMRFQPTANIVQCLPRLFYAFVPFPQVLNLSKMSPIPSKPVKRN</sequence>
<evidence type="ECO:0000313" key="1">
    <source>
        <dbReference type="EMBL" id="MPC11259.1"/>
    </source>
</evidence>
<dbReference type="EMBL" id="VSRR010000154">
    <property type="protein sequence ID" value="MPC11259.1"/>
    <property type="molecule type" value="Genomic_DNA"/>
</dbReference>
<comment type="caution">
    <text evidence="1">The sequence shown here is derived from an EMBL/GenBank/DDBJ whole genome shotgun (WGS) entry which is preliminary data.</text>
</comment>
<protein>
    <submittedName>
        <fullName evidence="1">Uncharacterized protein</fullName>
    </submittedName>
</protein>
<accession>A0A5B7CP87</accession>
<gene>
    <name evidence="1" type="ORF">E2C01_003921</name>
</gene>
<evidence type="ECO:0000313" key="2">
    <source>
        <dbReference type="Proteomes" id="UP000324222"/>
    </source>
</evidence>
<organism evidence="1 2">
    <name type="scientific">Portunus trituberculatus</name>
    <name type="common">Swimming crab</name>
    <name type="synonym">Neptunus trituberculatus</name>
    <dbReference type="NCBI Taxonomy" id="210409"/>
    <lineage>
        <taxon>Eukaryota</taxon>
        <taxon>Metazoa</taxon>
        <taxon>Ecdysozoa</taxon>
        <taxon>Arthropoda</taxon>
        <taxon>Crustacea</taxon>
        <taxon>Multicrustacea</taxon>
        <taxon>Malacostraca</taxon>
        <taxon>Eumalacostraca</taxon>
        <taxon>Eucarida</taxon>
        <taxon>Decapoda</taxon>
        <taxon>Pleocyemata</taxon>
        <taxon>Brachyura</taxon>
        <taxon>Eubrachyura</taxon>
        <taxon>Portunoidea</taxon>
        <taxon>Portunidae</taxon>
        <taxon>Portuninae</taxon>
        <taxon>Portunus</taxon>
    </lineage>
</organism>
<dbReference type="Proteomes" id="UP000324222">
    <property type="component" value="Unassembled WGS sequence"/>
</dbReference>
<name>A0A5B7CP87_PORTR</name>
<proteinExistence type="predicted"/>
<dbReference type="AlphaFoldDB" id="A0A5B7CP87"/>